<dbReference type="PANTHER" id="PTHR45690:SF19">
    <property type="entry name" value="NACHT, LRR AND PYD DOMAINS-CONTAINING PROTEIN 3"/>
    <property type="match status" value="1"/>
</dbReference>
<evidence type="ECO:0000313" key="6">
    <source>
        <dbReference type="Proteomes" id="UP000830375"/>
    </source>
</evidence>
<keyword evidence="3" id="KW-0677">Repeat</keyword>
<dbReference type="CDD" id="cd08321">
    <property type="entry name" value="Pyrin_ASC-like"/>
    <property type="match status" value="2"/>
</dbReference>
<evidence type="ECO:0000256" key="1">
    <source>
        <dbReference type="ARBA" id="ARBA00004496"/>
    </source>
</evidence>
<feature type="domain" description="Pyrin" evidence="4">
    <location>
        <begin position="134"/>
        <end position="209"/>
    </location>
</feature>
<dbReference type="Gene3D" id="1.10.533.10">
    <property type="entry name" value="Death Domain, Fas"/>
    <property type="match status" value="2"/>
</dbReference>
<feature type="domain" description="Pyrin" evidence="4">
    <location>
        <begin position="1"/>
        <end position="86"/>
    </location>
</feature>
<dbReference type="PROSITE" id="PS50824">
    <property type="entry name" value="DAPIN"/>
    <property type="match status" value="2"/>
</dbReference>
<evidence type="ECO:0000256" key="2">
    <source>
        <dbReference type="ARBA" id="ARBA00022490"/>
    </source>
</evidence>
<sequence length="260" mass="27447">MAAVILDALSELLEAEFKEFKWHLSNSGTKDNSISRGKLENANRHDVVDLIVQHYKSSDAGTIAVRVLRKINQNDLADQLKRKLQEVEDVSAEGGASSGAAASTAGVTVTIKSESGGVVKAPVLHVNLVILDAELLEAEFSEFKYHLSNAGTQGNSIPCGKLENANRNDVVNLIVQEYSSSDAGKIAVRVLRKIKQNDLADQLKRNLQEVPEDVSAEGGASSGAAASSPGITVTINSTSGGTVKAPVVQGGVFHGPMNFS</sequence>
<dbReference type="Proteomes" id="UP000830375">
    <property type="component" value="Unassembled WGS sequence"/>
</dbReference>
<comment type="subcellular location">
    <subcellularLocation>
        <location evidence="1">Cytoplasm</location>
    </subcellularLocation>
</comment>
<dbReference type="SUPFAM" id="SSF47986">
    <property type="entry name" value="DEATH domain"/>
    <property type="match status" value="2"/>
</dbReference>
<comment type="caution">
    <text evidence="5">The sequence shown here is derived from an EMBL/GenBank/DDBJ whole genome shotgun (WGS) entry which is preliminary data.</text>
</comment>
<evidence type="ECO:0000259" key="4">
    <source>
        <dbReference type="PROSITE" id="PS50824"/>
    </source>
</evidence>
<protein>
    <submittedName>
        <fullName evidence="5">Caspase b</fullName>
    </submittedName>
</protein>
<dbReference type="EMBL" id="JACTAM010000001">
    <property type="protein sequence ID" value="KAI2668904.1"/>
    <property type="molecule type" value="Genomic_DNA"/>
</dbReference>
<reference evidence="5 6" key="1">
    <citation type="submission" date="2022-01" db="EMBL/GenBank/DDBJ databases">
        <title>A high-quality chromosome-level genome assembly of rohu carp, Labeo rohita.</title>
        <authorList>
            <person name="Arick M.A. II"/>
            <person name="Hsu C.-Y."/>
            <person name="Magbanua Z."/>
            <person name="Pechanova O."/>
            <person name="Grover C."/>
            <person name="Miller E."/>
            <person name="Thrash A."/>
            <person name="Ezzel L."/>
            <person name="Alam S."/>
            <person name="Benzie J."/>
            <person name="Hamilton M."/>
            <person name="Karsi A."/>
            <person name="Lawrence M.L."/>
            <person name="Peterson D.G."/>
        </authorList>
    </citation>
    <scope>NUCLEOTIDE SEQUENCE [LARGE SCALE GENOMIC DNA]</scope>
    <source>
        <strain evidence="6">BAU-BD-2019</strain>
        <tissue evidence="5">Blood</tissue>
    </source>
</reference>
<gene>
    <name evidence="5" type="ORF">H4Q32_027216</name>
</gene>
<accession>A0ABQ8N1C7</accession>
<dbReference type="InterPro" id="IPR011029">
    <property type="entry name" value="DEATH-like_dom_sf"/>
</dbReference>
<keyword evidence="6" id="KW-1185">Reference proteome</keyword>
<dbReference type="PANTHER" id="PTHR45690">
    <property type="entry name" value="NACHT, LRR AND PYD DOMAINS-CONTAINING PROTEIN 12"/>
    <property type="match status" value="1"/>
</dbReference>
<evidence type="ECO:0000313" key="5">
    <source>
        <dbReference type="EMBL" id="KAI2668904.1"/>
    </source>
</evidence>
<dbReference type="InterPro" id="IPR004020">
    <property type="entry name" value="DAPIN"/>
</dbReference>
<keyword evidence="2" id="KW-0963">Cytoplasm</keyword>
<dbReference type="InterPro" id="IPR050637">
    <property type="entry name" value="NLRP_innate_immun_reg"/>
</dbReference>
<dbReference type="Pfam" id="PF02758">
    <property type="entry name" value="PYRIN"/>
    <property type="match status" value="2"/>
</dbReference>
<dbReference type="SMART" id="SM01289">
    <property type="entry name" value="PYRIN"/>
    <property type="match status" value="2"/>
</dbReference>
<name>A0ABQ8N1C7_LABRO</name>
<organism evidence="5 6">
    <name type="scientific">Labeo rohita</name>
    <name type="common">Indian major carp</name>
    <name type="synonym">Cyprinus rohita</name>
    <dbReference type="NCBI Taxonomy" id="84645"/>
    <lineage>
        <taxon>Eukaryota</taxon>
        <taxon>Metazoa</taxon>
        <taxon>Chordata</taxon>
        <taxon>Craniata</taxon>
        <taxon>Vertebrata</taxon>
        <taxon>Euteleostomi</taxon>
        <taxon>Actinopterygii</taxon>
        <taxon>Neopterygii</taxon>
        <taxon>Teleostei</taxon>
        <taxon>Ostariophysi</taxon>
        <taxon>Cypriniformes</taxon>
        <taxon>Cyprinidae</taxon>
        <taxon>Labeoninae</taxon>
        <taxon>Labeonini</taxon>
        <taxon>Labeo</taxon>
    </lineage>
</organism>
<proteinExistence type="predicted"/>
<evidence type="ECO:0000256" key="3">
    <source>
        <dbReference type="ARBA" id="ARBA00022737"/>
    </source>
</evidence>